<dbReference type="Proteomes" id="UP000031368">
    <property type="component" value="Plasmid pRgalR602c"/>
</dbReference>
<gene>
    <name evidence="1" type="ORF">RGR602_PC00781</name>
</gene>
<evidence type="ECO:0000313" key="1">
    <source>
        <dbReference type="EMBL" id="AJD44816.1"/>
    </source>
</evidence>
<geneLocation type="plasmid" evidence="1 2">
    <name>pRgalR602c</name>
</geneLocation>
<keyword evidence="1" id="KW-0614">Plasmid</keyword>
<sequence length="70" mass="7775">MMKEQLAAFGMPSHVISHVVTMARLHRDNRYDRFSEDVEGLTGIPPMSVREFVQKNTQAFAPVAPSSAGE</sequence>
<proteinExistence type="predicted"/>
<dbReference type="AlphaFoldDB" id="A0A0B4XCG2"/>
<name>A0A0B4XCG2_9HYPH</name>
<dbReference type="KEGG" id="rga:RGR602_PC00781"/>
<organism evidence="1 2">
    <name type="scientific">Rhizobium gallicum bv. gallicum R602sp</name>
    <dbReference type="NCBI Taxonomy" id="1041138"/>
    <lineage>
        <taxon>Bacteria</taxon>
        <taxon>Pseudomonadati</taxon>
        <taxon>Pseudomonadota</taxon>
        <taxon>Alphaproteobacteria</taxon>
        <taxon>Hyphomicrobiales</taxon>
        <taxon>Rhizobiaceae</taxon>
        <taxon>Rhizobium/Agrobacterium group</taxon>
        <taxon>Rhizobium</taxon>
    </lineage>
</organism>
<dbReference type="EMBL" id="CP006880">
    <property type="protein sequence ID" value="AJD44816.1"/>
    <property type="molecule type" value="Genomic_DNA"/>
</dbReference>
<accession>A0A0B4XCG2</accession>
<dbReference type="HOGENOM" id="CLU_2755070_0_0_5"/>
<evidence type="ECO:0000313" key="2">
    <source>
        <dbReference type="Proteomes" id="UP000031368"/>
    </source>
</evidence>
<keyword evidence="2" id="KW-1185">Reference proteome</keyword>
<reference evidence="1 2" key="1">
    <citation type="submission" date="2013-11" db="EMBL/GenBank/DDBJ databases">
        <title>Complete genome sequence of Rhizobium gallicum bv. gallicum R602.</title>
        <authorList>
            <person name="Bustos P."/>
            <person name="Santamaria R.I."/>
            <person name="Lozano L."/>
            <person name="Acosta J.L."/>
            <person name="Ormeno-Orrillo E."/>
            <person name="Rogel M.A."/>
            <person name="Romero D."/>
            <person name="Cevallos M.A."/>
            <person name="Martinez-Romero E."/>
            <person name="Gonzalez V."/>
        </authorList>
    </citation>
    <scope>NUCLEOTIDE SEQUENCE [LARGE SCALE GENOMIC DNA]</scope>
    <source>
        <strain evidence="1 2">R602</strain>
        <plasmid evidence="1 2">pRgalR602c</plasmid>
    </source>
</reference>
<protein>
    <submittedName>
        <fullName evidence="1">Uncharacterized protein</fullName>
    </submittedName>
</protein>